<keyword evidence="9" id="KW-1208">Phospholipid metabolism</keyword>
<comment type="similarity">
    <text evidence="4 9">Belongs to the 1-acyl-sn-glycerol-3-phosphate acyltransferase family.</text>
</comment>
<evidence type="ECO:0000256" key="2">
    <source>
        <dbReference type="ARBA" id="ARBA00004728"/>
    </source>
</evidence>
<evidence type="ECO:0000256" key="3">
    <source>
        <dbReference type="ARBA" id="ARBA00005189"/>
    </source>
</evidence>
<protein>
    <recommendedName>
        <fullName evidence="6 9">1-acyl-sn-glycerol-3-phosphate acyltransferase</fullName>
        <ecNumber evidence="5 9">2.3.1.51</ecNumber>
    </recommendedName>
</protein>
<dbReference type="CDD" id="cd07989">
    <property type="entry name" value="LPLAT_AGPAT-like"/>
    <property type="match status" value="1"/>
</dbReference>
<evidence type="ECO:0000256" key="7">
    <source>
        <dbReference type="ARBA" id="ARBA00022679"/>
    </source>
</evidence>
<comment type="pathway">
    <text evidence="2">Phospholipid metabolism; CDP-diacylglycerol biosynthesis; CDP-diacylglycerol from sn-glycerol 3-phosphate: step 2/3.</text>
</comment>
<dbReference type="PANTHER" id="PTHR10434">
    <property type="entry name" value="1-ACYL-SN-GLYCEROL-3-PHOSPHATE ACYLTRANSFERASE"/>
    <property type="match status" value="1"/>
</dbReference>
<evidence type="ECO:0000256" key="1">
    <source>
        <dbReference type="ARBA" id="ARBA00001141"/>
    </source>
</evidence>
<dbReference type="HOGENOM" id="CLU_027938_0_1_4"/>
<dbReference type="OrthoDB" id="9806880at2"/>
<dbReference type="Pfam" id="PF01553">
    <property type="entry name" value="Acyltransferase"/>
    <property type="match status" value="1"/>
</dbReference>
<dbReference type="RefSeq" id="WP_008543202.1">
    <property type="nucleotide sequence ID" value="NZ_JH605003.1"/>
</dbReference>
<dbReference type="PANTHER" id="PTHR10434:SF11">
    <property type="entry name" value="1-ACYL-SN-GLYCEROL-3-PHOSPHATE ACYLTRANSFERASE"/>
    <property type="match status" value="1"/>
</dbReference>
<keyword evidence="7 9" id="KW-0808">Transferase</keyword>
<evidence type="ECO:0000256" key="4">
    <source>
        <dbReference type="ARBA" id="ARBA00008655"/>
    </source>
</evidence>
<dbReference type="GO" id="GO:0006654">
    <property type="term" value="P:phosphatidic acid biosynthetic process"/>
    <property type="evidence" value="ECO:0007669"/>
    <property type="project" value="TreeGrafter"/>
</dbReference>
<keyword evidence="8 9" id="KW-0012">Acyltransferase</keyword>
<accession>H3KGW4</accession>
<dbReference type="PATRIC" id="fig|762967.3.peg.1574"/>
<evidence type="ECO:0000256" key="5">
    <source>
        <dbReference type="ARBA" id="ARBA00013211"/>
    </source>
</evidence>
<organism evidence="11 12">
    <name type="scientific">Sutterella parvirubra YIT 11816</name>
    <dbReference type="NCBI Taxonomy" id="762967"/>
    <lineage>
        <taxon>Bacteria</taxon>
        <taxon>Pseudomonadati</taxon>
        <taxon>Pseudomonadota</taxon>
        <taxon>Betaproteobacteria</taxon>
        <taxon>Burkholderiales</taxon>
        <taxon>Sutterellaceae</taxon>
        <taxon>Sutterella</taxon>
    </lineage>
</organism>
<dbReference type="InterPro" id="IPR002123">
    <property type="entry name" value="Plipid/glycerol_acylTrfase"/>
</dbReference>
<keyword evidence="12" id="KW-1185">Reference proteome</keyword>
<dbReference type="GO" id="GO:0016024">
    <property type="term" value="P:CDP-diacylglycerol biosynthetic process"/>
    <property type="evidence" value="ECO:0007669"/>
    <property type="project" value="UniProtKB-UniPathway"/>
</dbReference>
<keyword evidence="9" id="KW-0443">Lipid metabolism</keyword>
<dbReference type="EMBL" id="AFBQ01000299">
    <property type="protein sequence ID" value="EHY30645.1"/>
    <property type="molecule type" value="Genomic_DNA"/>
</dbReference>
<feature type="domain" description="Phospholipid/glycerol acyltransferase" evidence="10">
    <location>
        <begin position="78"/>
        <end position="190"/>
    </location>
</feature>
<evidence type="ECO:0000259" key="10">
    <source>
        <dbReference type="SMART" id="SM00563"/>
    </source>
</evidence>
<evidence type="ECO:0000256" key="6">
    <source>
        <dbReference type="ARBA" id="ARBA00016139"/>
    </source>
</evidence>
<evidence type="ECO:0000313" key="12">
    <source>
        <dbReference type="Proteomes" id="UP000004956"/>
    </source>
</evidence>
<comment type="domain">
    <text evidence="9">The HXXXXD motif is essential for acyltransferase activity and may constitute the binding site for the phosphate moiety of the glycerol-3-phosphate.</text>
</comment>
<sequence>MTSIRKAWRLTLVALLILIILFTVTVLFPIAGNAGRGRLTRTLAKFSMWVMGIRVRVTGTVPDASAAAIGWASEGPGYMVCSNHVTFVDIFALSCVLPVRFVAKKEIASWPVFGLISKRTGTIFIDRTRRRAVLEIAEAMTNAMKEGRNVLFFPEGTTGTGEGLLPFHANLFASAVAAEAPILPVTLRYTKDGAVTTLVSYAHRDLFTVLKDICATPGLAVDIQVLPVIEAAGRERRDICAEASRVMSAALGVEDATAALEAKRLARAAAAERKEEVKEEAPAAQA</sequence>
<keyword evidence="9" id="KW-0594">Phospholipid biosynthesis</keyword>
<dbReference type="UniPathway" id="UPA00557">
    <property type="reaction ID" value="UER00613"/>
</dbReference>
<evidence type="ECO:0000313" key="11">
    <source>
        <dbReference type="EMBL" id="EHY30645.1"/>
    </source>
</evidence>
<reference evidence="11 12" key="1">
    <citation type="submission" date="2011-11" db="EMBL/GenBank/DDBJ databases">
        <authorList>
            <person name="Weinstock G."/>
            <person name="Sodergren E."/>
            <person name="Clifton S."/>
            <person name="Fulton L."/>
            <person name="Fulton B."/>
            <person name="Courtney L."/>
            <person name="Fronick C."/>
            <person name="Harrison M."/>
            <person name="Strong C."/>
            <person name="Farmer C."/>
            <person name="Delahaunty K."/>
            <person name="Markovic C."/>
            <person name="Hall O."/>
            <person name="Minx P."/>
            <person name="Tomlinson C."/>
            <person name="Mitreva M."/>
            <person name="Hou S."/>
            <person name="Chen J."/>
            <person name="Wollam A."/>
            <person name="Pepin K.H."/>
            <person name="Johnson M."/>
            <person name="Bhonagiri V."/>
            <person name="Zhang X."/>
            <person name="Suruliraj S."/>
            <person name="Warren W."/>
            <person name="Chinwalla A."/>
            <person name="Mardis E.R."/>
            <person name="Wilson R.K."/>
        </authorList>
    </citation>
    <scope>NUCLEOTIDE SEQUENCE [LARGE SCALE GENOMIC DNA]</scope>
    <source>
        <strain evidence="11 12">YIT 11816</strain>
    </source>
</reference>
<evidence type="ECO:0000256" key="8">
    <source>
        <dbReference type="ARBA" id="ARBA00023315"/>
    </source>
</evidence>
<dbReference type="SMART" id="SM00563">
    <property type="entry name" value="PlsC"/>
    <property type="match status" value="1"/>
</dbReference>
<evidence type="ECO:0000256" key="9">
    <source>
        <dbReference type="RuleBase" id="RU361267"/>
    </source>
</evidence>
<comment type="pathway">
    <text evidence="3">Lipid metabolism.</text>
</comment>
<dbReference type="STRING" id="762967.HMPREF9440_01997"/>
<dbReference type="AlphaFoldDB" id="H3KGW4"/>
<dbReference type="EC" id="2.3.1.51" evidence="5 9"/>
<dbReference type="Proteomes" id="UP000004956">
    <property type="component" value="Unassembled WGS sequence"/>
</dbReference>
<name>H3KGW4_9BURK</name>
<comment type="caution">
    <text evidence="11">The sequence shown here is derived from an EMBL/GenBank/DDBJ whole genome shotgun (WGS) entry which is preliminary data.</text>
</comment>
<dbReference type="SUPFAM" id="SSF69593">
    <property type="entry name" value="Glycerol-3-phosphate (1)-acyltransferase"/>
    <property type="match status" value="1"/>
</dbReference>
<comment type="catalytic activity">
    <reaction evidence="1 9">
        <text>a 1-acyl-sn-glycero-3-phosphate + an acyl-CoA = a 1,2-diacyl-sn-glycero-3-phosphate + CoA</text>
        <dbReference type="Rhea" id="RHEA:19709"/>
        <dbReference type="ChEBI" id="CHEBI:57287"/>
        <dbReference type="ChEBI" id="CHEBI:57970"/>
        <dbReference type="ChEBI" id="CHEBI:58342"/>
        <dbReference type="ChEBI" id="CHEBI:58608"/>
        <dbReference type="EC" id="2.3.1.51"/>
    </reaction>
</comment>
<keyword evidence="9" id="KW-0444">Lipid biosynthesis</keyword>
<dbReference type="GO" id="GO:0016020">
    <property type="term" value="C:membrane"/>
    <property type="evidence" value="ECO:0007669"/>
    <property type="project" value="InterPro"/>
</dbReference>
<dbReference type="InterPro" id="IPR004552">
    <property type="entry name" value="AGP_acyltrans"/>
</dbReference>
<proteinExistence type="inferred from homology"/>
<gene>
    <name evidence="11" type="ORF">HMPREF9440_01997</name>
</gene>
<dbReference type="NCBIfam" id="TIGR00530">
    <property type="entry name" value="AGP_acyltrn"/>
    <property type="match status" value="1"/>
</dbReference>
<dbReference type="GO" id="GO:0003841">
    <property type="term" value="F:1-acylglycerol-3-phosphate O-acyltransferase activity"/>
    <property type="evidence" value="ECO:0007669"/>
    <property type="project" value="UniProtKB-UniRule"/>
</dbReference>